<keyword evidence="5 9" id="KW-0560">Oxidoreductase</keyword>
<dbReference type="GO" id="GO:0005506">
    <property type="term" value="F:iron ion binding"/>
    <property type="evidence" value="ECO:0007669"/>
    <property type="project" value="InterPro"/>
</dbReference>
<dbReference type="InterPro" id="IPR036396">
    <property type="entry name" value="Cyt_P450_sf"/>
</dbReference>
<evidence type="ECO:0000256" key="4">
    <source>
        <dbReference type="ARBA" id="ARBA00022723"/>
    </source>
</evidence>
<dbReference type="SUPFAM" id="SSF48264">
    <property type="entry name" value="Cytochrome P450"/>
    <property type="match status" value="1"/>
</dbReference>
<keyword evidence="6 9" id="KW-0408">Iron</keyword>
<accession>A0A193BUJ4</accession>
<evidence type="ECO:0000256" key="3">
    <source>
        <dbReference type="ARBA" id="ARBA00022617"/>
    </source>
</evidence>
<dbReference type="Gene3D" id="1.10.630.10">
    <property type="entry name" value="Cytochrome P450"/>
    <property type="match status" value="1"/>
</dbReference>
<proteinExistence type="inferred from homology"/>
<keyword evidence="7 9" id="KW-0503">Monooxygenase</keyword>
<dbReference type="FunFam" id="1.10.630.10:FF:000018">
    <property type="entry name" value="Cytochrome P450 monooxygenase"/>
    <property type="match status" value="1"/>
</dbReference>
<dbReference type="GO" id="GO:0020037">
    <property type="term" value="F:heme binding"/>
    <property type="evidence" value="ECO:0007669"/>
    <property type="project" value="InterPro"/>
</dbReference>
<dbReference type="PANTHER" id="PTHR46696:SF1">
    <property type="entry name" value="CYTOCHROME P450 YJIB-RELATED"/>
    <property type="match status" value="1"/>
</dbReference>
<sequence>MSAATVSSPGVTRVELPDGRTVWMVTKHGLARRLLSDRRLTSDSSTMGAMAPLASLPTDVRRIMERDMLSQDPPVHTRMRKLAAPGFTTGAVAAVRPAIERMSRELAQRLRTGAEVDLVADFAVPLPTLVLGEIFGIPADECAQVRSWSDVFAAGLLPIKDTLRPSIMWLNDYAKNLARQRRVDPDDGLITRLTADLDDDEVSSMVFLLLVAGQTATTQLIAKGLSLLLTHPDQLDRLRGDRAVLSSAVDEMLRYDPPLRVTAFRMAVERIEIESVAIDAGDVVMCSLTEANRDGERFAEPDRFDLGRQDNQHLAFGHGIHRCLGANLAKAEAEIAFATLLDHFDRIELAVPVGELKWEDVGIMNQLTALPVRLQRRNADRERARTIPSRRR</sequence>
<evidence type="ECO:0000256" key="5">
    <source>
        <dbReference type="ARBA" id="ARBA00023002"/>
    </source>
</evidence>
<evidence type="ECO:0000256" key="2">
    <source>
        <dbReference type="ARBA" id="ARBA00010617"/>
    </source>
</evidence>
<keyword evidence="11" id="KW-1185">Reference proteome</keyword>
<dbReference type="AlphaFoldDB" id="A0A193BUJ4"/>
<dbReference type="Proteomes" id="UP000093695">
    <property type="component" value="Chromosome"/>
</dbReference>
<dbReference type="RefSeq" id="WP_052674922.1">
    <property type="nucleotide sequence ID" value="NZ_CP016174.1"/>
</dbReference>
<dbReference type="InterPro" id="IPR002397">
    <property type="entry name" value="Cyt_P450_B"/>
</dbReference>
<evidence type="ECO:0000256" key="8">
    <source>
        <dbReference type="ARBA" id="ARBA00055433"/>
    </source>
</evidence>
<reference evidence="10 11" key="1">
    <citation type="journal article" date="2015" name="Genome Announc.">
        <title>Draft Genome Sequence of Norvancomycin-Producing Strain Amycolatopsis orientalis CPCC200066.</title>
        <authorList>
            <person name="Lei X."/>
            <person name="Yuan F."/>
            <person name="Shi Y."/>
            <person name="Li X."/>
            <person name="Wang L."/>
            <person name="Hong B."/>
        </authorList>
    </citation>
    <scope>NUCLEOTIDE SEQUENCE [LARGE SCALE GENOMIC DNA]</scope>
    <source>
        <strain evidence="10 11">B-37</strain>
    </source>
</reference>
<dbReference type="Pfam" id="PF00067">
    <property type="entry name" value="p450"/>
    <property type="match status" value="1"/>
</dbReference>
<protein>
    <submittedName>
        <fullName evidence="10">Cytochrome</fullName>
    </submittedName>
</protein>
<dbReference type="GO" id="GO:0004497">
    <property type="term" value="F:monooxygenase activity"/>
    <property type="evidence" value="ECO:0007669"/>
    <property type="project" value="UniProtKB-KW"/>
</dbReference>
<evidence type="ECO:0000256" key="1">
    <source>
        <dbReference type="ARBA" id="ARBA00004660"/>
    </source>
</evidence>
<organism evidence="10 11">
    <name type="scientific">Amycolatopsis orientalis</name>
    <name type="common">Nocardia orientalis</name>
    <dbReference type="NCBI Taxonomy" id="31958"/>
    <lineage>
        <taxon>Bacteria</taxon>
        <taxon>Bacillati</taxon>
        <taxon>Actinomycetota</taxon>
        <taxon>Actinomycetes</taxon>
        <taxon>Pseudonocardiales</taxon>
        <taxon>Pseudonocardiaceae</taxon>
        <taxon>Amycolatopsis</taxon>
    </lineage>
</organism>
<evidence type="ECO:0000256" key="7">
    <source>
        <dbReference type="ARBA" id="ARBA00023033"/>
    </source>
</evidence>
<evidence type="ECO:0000256" key="6">
    <source>
        <dbReference type="ARBA" id="ARBA00023004"/>
    </source>
</evidence>
<dbReference type="PROSITE" id="PS00086">
    <property type="entry name" value="CYTOCHROME_P450"/>
    <property type="match status" value="1"/>
</dbReference>
<dbReference type="GO" id="GO:0016705">
    <property type="term" value="F:oxidoreductase activity, acting on paired donors, with incorporation or reduction of molecular oxygen"/>
    <property type="evidence" value="ECO:0007669"/>
    <property type="project" value="InterPro"/>
</dbReference>
<keyword evidence="4 9" id="KW-0479">Metal-binding</keyword>
<evidence type="ECO:0000313" key="10">
    <source>
        <dbReference type="EMBL" id="ANN15887.1"/>
    </source>
</evidence>
<gene>
    <name evidence="10" type="ORF">SD37_09680</name>
</gene>
<dbReference type="PANTHER" id="PTHR46696">
    <property type="entry name" value="P450, PUTATIVE (EUROFUNG)-RELATED"/>
    <property type="match status" value="1"/>
</dbReference>
<evidence type="ECO:0000313" key="11">
    <source>
        <dbReference type="Proteomes" id="UP000093695"/>
    </source>
</evidence>
<evidence type="ECO:0000256" key="9">
    <source>
        <dbReference type="RuleBase" id="RU000461"/>
    </source>
</evidence>
<dbReference type="EMBL" id="CP016174">
    <property type="protein sequence ID" value="ANN15887.1"/>
    <property type="molecule type" value="Genomic_DNA"/>
</dbReference>
<comment type="pathway">
    <text evidence="1">Antibiotic biosynthesis; vancomycin biosynthesis.</text>
</comment>
<dbReference type="KEGG" id="aori:SD37_09680"/>
<name>A0A193BUJ4_AMYOR</name>
<comment type="function">
    <text evidence="8">Involved in the coupling of aromatic side chains of the heptapeptide of vancomycin.</text>
</comment>
<keyword evidence="3 9" id="KW-0349">Heme</keyword>
<dbReference type="InterPro" id="IPR017972">
    <property type="entry name" value="Cyt_P450_CS"/>
</dbReference>
<dbReference type="PRINTS" id="PR00359">
    <property type="entry name" value="BP450"/>
</dbReference>
<dbReference type="STRING" id="31958.SD37_09680"/>
<comment type="similarity">
    <text evidence="2 9">Belongs to the cytochrome P450 family.</text>
</comment>
<dbReference type="InterPro" id="IPR001128">
    <property type="entry name" value="Cyt_P450"/>
</dbReference>